<dbReference type="GO" id="GO:0015628">
    <property type="term" value="P:protein secretion by the type II secretion system"/>
    <property type="evidence" value="ECO:0007669"/>
    <property type="project" value="InterPro"/>
</dbReference>
<reference evidence="7 8" key="1">
    <citation type="submission" date="2017-09" db="EMBL/GenBank/DDBJ databases">
        <title>Depth-based differentiation of microbial function through sediment-hosted aquifers and enrichment of novel symbionts in the deep terrestrial subsurface.</title>
        <authorList>
            <person name="Probst A.J."/>
            <person name="Ladd B."/>
            <person name="Jarett J.K."/>
            <person name="Geller-Mcgrath D.E."/>
            <person name="Sieber C.M."/>
            <person name="Emerson J.B."/>
            <person name="Anantharaman K."/>
            <person name="Thomas B.C."/>
            <person name="Malmstrom R."/>
            <person name="Stieglmeier M."/>
            <person name="Klingl A."/>
            <person name="Woyke T."/>
            <person name="Ryan C.M."/>
            <person name="Banfield J.F."/>
        </authorList>
    </citation>
    <scope>NUCLEOTIDE SEQUENCE [LARGE SCALE GENOMIC DNA]</scope>
    <source>
        <strain evidence="7">CG11_big_fil_rev_8_21_14_0_20_39_10</strain>
    </source>
</reference>
<keyword evidence="5 6" id="KW-0472">Membrane</keyword>
<dbReference type="AlphaFoldDB" id="A0A2M6KA22"/>
<evidence type="ECO:0000313" key="8">
    <source>
        <dbReference type="Proteomes" id="UP000230869"/>
    </source>
</evidence>
<dbReference type="Proteomes" id="UP000230869">
    <property type="component" value="Unassembled WGS sequence"/>
</dbReference>
<dbReference type="Pfam" id="PF07963">
    <property type="entry name" value="N_methyl"/>
    <property type="match status" value="1"/>
</dbReference>
<dbReference type="InterPro" id="IPR012902">
    <property type="entry name" value="N_methyl_site"/>
</dbReference>
<dbReference type="PRINTS" id="PR00813">
    <property type="entry name" value="BCTERIALGSPG"/>
</dbReference>
<evidence type="ECO:0000256" key="3">
    <source>
        <dbReference type="ARBA" id="ARBA00022692"/>
    </source>
</evidence>
<evidence type="ECO:0000256" key="2">
    <source>
        <dbReference type="ARBA" id="ARBA00022481"/>
    </source>
</evidence>
<dbReference type="PROSITE" id="PS00409">
    <property type="entry name" value="PROKAR_NTER_METHYL"/>
    <property type="match status" value="1"/>
</dbReference>
<evidence type="ECO:0000313" key="7">
    <source>
        <dbReference type="EMBL" id="PIR13938.1"/>
    </source>
</evidence>
<feature type="transmembrane region" description="Helical" evidence="6">
    <location>
        <begin position="12"/>
        <end position="37"/>
    </location>
</feature>
<dbReference type="PANTHER" id="PTHR30093:SF44">
    <property type="entry name" value="TYPE II SECRETION SYSTEM CORE PROTEIN G"/>
    <property type="match status" value="1"/>
</dbReference>
<dbReference type="Gene3D" id="3.30.700.10">
    <property type="entry name" value="Glycoprotein, Type 4 Pilin"/>
    <property type="match status" value="1"/>
</dbReference>
<dbReference type="SUPFAM" id="SSF54523">
    <property type="entry name" value="Pili subunits"/>
    <property type="match status" value="1"/>
</dbReference>
<proteinExistence type="predicted"/>
<dbReference type="InterPro" id="IPR000983">
    <property type="entry name" value="Bac_GSPG_pilin"/>
</dbReference>
<evidence type="ECO:0000256" key="4">
    <source>
        <dbReference type="ARBA" id="ARBA00022989"/>
    </source>
</evidence>
<dbReference type="EMBL" id="PCWW01000010">
    <property type="protein sequence ID" value="PIR13938.1"/>
    <property type="molecule type" value="Genomic_DNA"/>
</dbReference>
<organism evidence="7 8">
    <name type="scientific">Candidatus Falkowbacteria bacterium CG11_big_fil_rev_8_21_14_0_20_39_10</name>
    <dbReference type="NCBI Taxonomy" id="1974570"/>
    <lineage>
        <taxon>Bacteria</taxon>
        <taxon>Candidatus Falkowiibacteriota</taxon>
    </lineage>
</organism>
<keyword evidence="4 6" id="KW-1133">Transmembrane helix</keyword>
<accession>A0A2M6KA22</accession>
<keyword evidence="2" id="KW-0488">Methylation</keyword>
<dbReference type="GO" id="GO:0015627">
    <property type="term" value="C:type II protein secretion system complex"/>
    <property type="evidence" value="ECO:0007669"/>
    <property type="project" value="InterPro"/>
</dbReference>
<evidence type="ECO:0000256" key="1">
    <source>
        <dbReference type="ARBA" id="ARBA00004167"/>
    </source>
</evidence>
<comment type="subcellular location">
    <subcellularLocation>
        <location evidence="1">Membrane</location>
        <topology evidence="1">Single-pass membrane protein</topology>
    </subcellularLocation>
</comment>
<evidence type="ECO:0008006" key="9">
    <source>
        <dbReference type="Google" id="ProtNLM"/>
    </source>
</evidence>
<keyword evidence="3 6" id="KW-0812">Transmembrane</keyword>
<comment type="caution">
    <text evidence="7">The sequence shown here is derived from an EMBL/GenBank/DDBJ whole genome shotgun (WGS) entry which is preliminary data.</text>
</comment>
<gene>
    <name evidence="7" type="ORF">COV49_00625</name>
</gene>
<protein>
    <recommendedName>
        <fullName evidence="9">Type II secretion system protein GspG C-terminal domain-containing protein</fullName>
    </recommendedName>
</protein>
<evidence type="ECO:0000256" key="6">
    <source>
        <dbReference type="SAM" id="Phobius"/>
    </source>
</evidence>
<dbReference type="InterPro" id="IPR045584">
    <property type="entry name" value="Pilin-like"/>
</dbReference>
<dbReference type="NCBIfam" id="TIGR02532">
    <property type="entry name" value="IV_pilin_GFxxxE"/>
    <property type="match status" value="1"/>
</dbReference>
<sequence>MRRKKNKILSTGGFSLIELLVVMAIIGILASTATYSYSVARIQARDAMRVGHIATITRALAMYANDNSGLYPNPATECLSDSGVGADLISNETIRSVPTDPLWPADAPSDVSAGGWVEEPSSDFCYFYSSDDGTDFYLSYYLERNSDYSSAGINIRGPAGLY</sequence>
<evidence type="ECO:0000256" key="5">
    <source>
        <dbReference type="ARBA" id="ARBA00023136"/>
    </source>
</evidence>
<name>A0A2M6KA22_9BACT</name>
<dbReference type="GO" id="GO:0016020">
    <property type="term" value="C:membrane"/>
    <property type="evidence" value="ECO:0007669"/>
    <property type="project" value="UniProtKB-SubCell"/>
</dbReference>
<dbReference type="PANTHER" id="PTHR30093">
    <property type="entry name" value="GENERAL SECRETION PATHWAY PROTEIN G"/>
    <property type="match status" value="1"/>
</dbReference>